<dbReference type="EMBL" id="CAEZWM010000267">
    <property type="protein sequence ID" value="CAB4673287.1"/>
    <property type="molecule type" value="Genomic_DNA"/>
</dbReference>
<accession>A0A6J6MGB5</accession>
<evidence type="ECO:0000313" key="1">
    <source>
        <dbReference type="EMBL" id="CAB4673287.1"/>
    </source>
</evidence>
<reference evidence="1" key="1">
    <citation type="submission" date="2020-05" db="EMBL/GenBank/DDBJ databases">
        <authorList>
            <person name="Chiriac C."/>
            <person name="Salcher M."/>
            <person name="Ghai R."/>
            <person name="Kavagutti S V."/>
        </authorList>
    </citation>
    <scope>NUCLEOTIDE SEQUENCE</scope>
</reference>
<proteinExistence type="predicted"/>
<protein>
    <submittedName>
        <fullName evidence="1">Unannotated protein</fullName>
    </submittedName>
</protein>
<dbReference type="AlphaFoldDB" id="A0A6J6MGB5"/>
<gene>
    <name evidence="1" type="ORF">UFOPK2242_01579</name>
</gene>
<sequence>MCRFWISWAWVGLLGGDGVHRQRRSLPPRLARGDRYRVDVGPTVLTAPILEGYSPSHLLGPRPKKTEQTLLWVHWV</sequence>
<organism evidence="1">
    <name type="scientific">freshwater metagenome</name>
    <dbReference type="NCBI Taxonomy" id="449393"/>
    <lineage>
        <taxon>unclassified sequences</taxon>
        <taxon>metagenomes</taxon>
        <taxon>ecological metagenomes</taxon>
    </lineage>
</organism>
<name>A0A6J6MGB5_9ZZZZ</name>